<evidence type="ECO:0000313" key="4">
    <source>
        <dbReference type="Proteomes" id="UP000190776"/>
    </source>
</evidence>
<accession>A0A1S8BF29</accession>
<dbReference type="AlphaFoldDB" id="A0A1S8BF29"/>
<comment type="caution">
    <text evidence="3">The sequence shown here is derived from an EMBL/GenBank/DDBJ whole genome shotgun (WGS) entry which is preliminary data.</text>
</comment>
<dbReference type="PROSITE" id="PS51257">
    <property type="entry name" value="PROKAR_LIPOPROTEIN"/>
    <property type="match status" value="1"/>
</dbReference>
<sequence length="636" mass="68403">MAFSKPSLLSYAVWLLACLPDGAVSARSAASAPMLDLKAATRRSDTLRRSEKIRTTPFIDLLYTDGDHSDSQKSVFYSRVQAQSSKQVLVLEDIEDQLSHLECTGSGIELGFRGDDVFADAENVISGLEGGYVVASHAGCTDEGSRSVFLVDDVTAAEDTKTITLATTKQQWKQAFSRFNIDYGYSQEHHELRRHQMMRRQDTTTQAVATSTATQTVVSSTSTSAFLSHQTLIPAGNASQVGETSVALNLFHESANTTFSLPPGFAMTLPNPHFIIGCKHCKVTGNLNLTQGGWELDWPDVDEITEMDSVADVFKMGFVELALNNFSAYIELQATPAESGSLQIPLFTAPTAGFRIPELGKAGVMFEPALTFNWALSGGVQMSYGFNMTIPRAIAALNFTDLESSTVTGLDNYNLTAIPFQANVSDINLQLHVSLRPRIELAFGLFDDDLLAEAGTYLDLPVANVNITQLASAQHNANCESVDTPPADEAEFDKNFANLTHIAAGVDIGAGADFRVQAQLPVVKDPSFVTSWSIANMPATTLPTACLVYQSTGAPAGAAFTPAATKFATMKQQGQAGGLLGGEGESGSESSGAGRVLSLVVVRLLECLLTNDFSRNRAERDHFAVKLTFGSFFYLL</sequence>
<dbReference type="Pfam" id="PF22974">
    <property type="entry name" value="DUF7029"/>
    <property type="match status" value="1"/>
</dbReference>
<feature type="signal peptide" evidence="1">
    <location>
        <begin position="1"/>
        <end position="25"/>
    </location>
</feature>
<feature type="domain" description="DUF7029" evidence="2">
    <location>
        <begin position="82"/>
        <end position="179"/>
    </location>
</feature>
<gene>
    <name evidence="3" type="ORF">BK809_0002140</name>
</gene>
<proteinExistence type="predicted"/>
<dbReference type="STRING" id="420778.A0A1S8BF29"/>
<reference evidence="3 4" key="1">
    <citation type="submission" date="2017-01" db="EMBL/GenBank/DDBJ databases">
        <title>Draft genome sequence of Diplodia seriata F98.1, a fungal species involved in grapevine trunk diseases.</title>
        <authorList>
            <person name="Robert-Siegwald G."/>
            <person name="Vallet J."/>
            <person name="Abou-Mansour E."/>
            <person name="Xu J."/>
            <person name="Rey P."/>
            <person name="Bertsch C."/>
            <person name="Rego C."/>
            <person name="Larignon P."/>
            <person name="Fontaine F."/>
            <person name="Lebrun M.-H."/>
        </authorList>
    </citation>
    <scope>NUCLEOTIDE SEQUENCE [LARGE SCALE GENOMIC DNA]</scope>
    <source>
        <strain evidence="3 4">F98.1</strain>
    </source>
</reference>
<dbReference type="EMBL" id="MSZU01000081">
    <property type="protein sequence ID" value="OMP85928.1"/>
    <property type="molecule type" value="Genomic_DNA"/>
</dbReference>
<feature type="chain" id="PRO_5010541379" description="DUF7029 domain-containing protein" evidence="1">
    <location>
        <begin position="26"/>
        <end position="636"/>
    </location>
</feature>
<dbReference type="Proteomes" id="UP000190776">
    <property type="component" value="Unassembled WGS sequence"/>
</dbReference>
<organism evidence="3 4">
    <name type="scientific">Diplodia seriata</name>
    <dbReference type="NCBI Taxonomy" id="420778"/>
    <lineage>
        <taxon>Eukaryota</taxon>
        <taxon>Fungi</taxon>
        <taxon>Dikarya</taxon>
        <taxon>Ascomycota</taxon>
        <taxon>Pezizomycotina</taxon>
        <taxon>Dothideomycetes</taxon>
        <taxon>Dothideomycetes incertae sedis</taxon>
        <taxon>Botryosphaeriales</taxon>
        <taxon>Botryosphaeriaceae</taxon>
        <taxon>Diplodia</taxon>
    </lineage>
</organism>
<dbReference type="OrthoDB" id="5382170at2759"/>
<keyword evidence="1" id="KW-0732">Signal</keyword>
<evidence type="ECO:0000259" key="2">
    <source>
        <dbReference type="Pfam" id="PF22974"/>
    </source>
</evidence>
<evidence type="ECO:0000313" key="3">
    <source>
        <dbReference type="EMBL" id="OMP85928.1"/>
    </source>
</evidence>
<protein>
    <recommendedName>
        <fullName evidence="2">DUF7029 domain-containing protein</fullName>
    </recommendedName>
</protein>
<dbReference type="InterPro" id="IPR054293">
    <property type="entry name" value="DUF7029"/>
</dbReference>
<evidence type="ECO:0000256" key="1">
    <source>
        <dbReference type="SAM" id="SignalP"/>
    </source>
</evidence>
<name>A0A1S8BF29_9PEZI</name>